<dbReference type="GO" id="GO:0008483">
    <property type="term" value="F:transaminase activity"/>
    <property type="evidence" value="ECO:0007669"/>
    <property type="project" value="UniProtKB-KW"/>
</dbReference>
<dbReference type="EMBL" id="WIND01000004">
    <property type="protein sequence ID" value="MSU89505.1"/>
    <property type="molecule type" value="Genomic_DNA"/>
</dbReference>
<dbReference type="Proteomes" id="UP000474957">
    <property type="component" value="Unassembled WGS sequence"/>
</dbReference>
<dbReference type="Gene3D" id="3.90.1150.10">
    <property type="entry name" value="Aspartate Aminotransferase, domain 1"/>
    <property type="match status" value="1"/>
</dbReference>
<dbReference type="AlphaFoldDB" id="A0A6L5Z082"/>
<dbReference type="InterPro" id="IPR015422">
    <property type="entry name" value="PyrdxlP-dep_Trfase_small"/>
</dbReference>
<evidence type="ECO:0000313" key="4">
    <source>
        <dbReference type="Proteomes" id="UP000474957"/>
    </source>
</evidence>
<dbReference type="InterPro" id="IPR015424">
    <property type="entry name" value="PyrdxlP-dep_Trfase"/>
</dbReference>
<dbReference type="PANTHER" id="PTHR43686">
    <property type="entry name" value="SULFURTRANSFERASE-RELATED"/>
    <property type="match status" value="1"/>
</dbReference>
<evidence type="ECO:0000313" key="3">
    <source>
        <dbReference type="EMBL" id="MSU89505.1"/>
    </source>
</evidence>
<protein>
    <submittedName>
        <fullName evidence="3">Aminotransferase class V-fold PLP-dependent enzyme</fullName>
    </submittedName>
</protein>
<dbReference type="InterPro" id="IPR000192">
    <property type="entry name" value="Aminotrans_V_dom"/>
</dbReference>
<proteinExistence type="predicted"/>
<organism evidence="3 4">
    <name type="scientific">Halovulum marinum</name>
    <dbReference type="NCBI Taxonomy" id="2662447"/>
    <lineage>
        <taxon>Bacteria</taxon>
        <taxon>Pseudomonadati</taxon>
        <taxon>Pseudomonadota</taxon>
        <taxon>Alphaproteobacteria</taxon>
        <taxon>Rhodobacterales</taxon>
        <taxon>Paracoccaceae</taxon>
        <taxon>Halovulum</taxon>
    </lineage>
</organism>
<dbReference type="SUPFAM" id="SSF53383">
    <property type="entry name" value="PLP-dependent transferases"/>
    <property type="match status" value="1"/>
</dbReference>
<keyword evidence="4" id="KW-1185">Reference proteome</keyword>
<accession>A0A6L5Z082</accession>
<keyword evidence="1" id="KW-0663">Pyridoxal phosphate</keyword>
<evidence type="ECO:0000256" key="1">
    <source>
        <dbReference type="ARBA" id="ARBA00022898"/>
    </source>
</evidence>
<dbReference type="Pfam" id="PF00266">
    <property type="entry name" value="Aminotran_5"/>
    <property type="match status" value="1"/>
</dbReference>
<dbReference type="PANTHER" id="PTHR43686:SF1">
    <property type="entry name" value="AMINOTRAN_5 DOMAIN-CONTAINING PROTEIN"/>
    <property type="match status" value="1"/>
</dbReference>
<sequence length="486" mass="51519">MSLFAEFTRDLASRDPVAALRDGLIGEDAVVDGPFGARPLVYADHVASGRALAQVEDFIRDRVLPYYANSHTEASHCGAFCTRLREEGRARIARLVGADEGRSVVFAGAGATHGLNRIAGLLDIPGVRAAGGRAVVLVGPYEHHSNLLPWRESGAEVVEIPEAAAGGPDLDALRAELRAAQGAALIVGAFSAASNVTGILTDTDAVTRLLKAHGALAVWDYACGAPYIAMDMGGAPDCRKDAIVFSAHKFAGGPGASGVAVIRDAIARRATPTLPGGGTVSFVSPWAHVYSGDLAHREEGGTPNVVGDIRAALVMLAKAAIGQDRLDARLRALRARALSVWSRNPAIELLGNPAAPALPVFSFRVRDRRGGHVHHQFFTRLLSDLHGIQARGGCACAGSYAHRLLGLDRAASDRMLAAIAAGRETEKPGWVRLNLSPLMTDAKADFVISRVDDLARDAADYRPHYTVDERTARFTPRTARPETIAR</sequence>
<reference evidence="3 4" key="1">
    <citation type="submission" date="2019-10" db="EMBL/GenBank/DDBJ databases">
        <title>Cognatihalovulum marinum gen. nov. sp. nov., a new member of the family Rhodobacteraceae isolated from deep seawater of the Northwest Indian Ocean.</title>
        <authorList>
            <person name="Ruan C."/>
            <person name="Wang J."/>
            <person name="Zheng X."/>
            <person name="Song L."/>
            <person name="Zhu Y."/>
            <person name="Huang Y."/>
            <person name="Lu Z."/>
            <person name="Du W."/>
            <person name="Huang L."/>
            <person name="Dai X."/>
        </authorList>
    </citation>
    <scope>NUCLEOTIDE SEQUENCE [LARGE SCALE GENOMIC DNA]</scope>
    <source>
        <strain evidence="3 4">2CG4</strain>
    </source>
</reference>
<dbReference type="InterPro" id="IPR015421">
    <property type="entry name" value="PyrdxlP-dep_Trfase_major"/>
</dbReference>
<keyword evidence="3" id="KW-0032">Aminotransferase</keyword>
<dbReference type="RefSeq" id="WP_154445983.1">
    <property type="nucleotide sequence ID" value="NZ_WIND01000004.1"/>
</dbReference>
<keyword evidence="3" id="KW-0808">Transferase</keyword>
<dbReference type="Gene3D" id="3.40.640.10">
    <property type="entry name" value="Type I PLP-dependent aspartate aminotransferase-like (Major domain)"/>
    <property type="match status" value="1"/>
</dbReference>
<name>A0A6L5Z082_9RHOB</name>
<gene>
    <name evidence="3" type="ORF">GE300_07740</name>
</gene>
<comment type="caution">
    <text evidence="3">The sequence shown here is derived from an EMBL/GenBank/DDBJ whole genome shotgun (WGS) entry which is preliminary data.</text>
</comment>
<evidence type="ECO:0000259" key="2">
    <source>
        <dbReference type="Pfam" id="PF00266"/>
    </source>
</evidence>
<feature type="domain" description="Aminotransferase class V" evidence="2">
    <location>
        <begin position="41"/>
        <end position="403"/>
    </location>
</feature>